<feature type="non-terminal residue" evidence="1">
    <location>
        <position position="1"/>
    </location>
</feature>
<accession>A0AAD7N3I3</accession>
<reference evidence="1" key="1">
    <citation type="submission" date="2023-03" db="EMBL/GenBank/DDBJ databases">
        <title>Massive genome expansion in bonnet fungi (Mycena s.s.) driven by repeated elements and novel gene families across ecological guilds.</title>
        <authorList>
            <consortium name="Lawrence Berkeley National Laboratory"/>
            <person name="Harder C.B."/>
            <person name="Miyauchi S."/>
            <person name="Viragh M."/>
            <person name="Kuo A."/>
            <person name="Thoen E."/>
            <person name="Andreopoulos B."/>
            <person name="Lu D."/>
            <person name="Skrede I."/>
            <person name="Drula E."/>
            <person name="Henrissat B."/>
            <person name="Morin E."/>
            <person name="Kohler A."/>
            <person name="Barry K."/>
            <person name="LaButti K."/>
            <person name="Morin E."/>
            <person name="Salamov A."/>
            <person name="Lipzen A."/>
            <person name="Mereny Z."/>
            <person name="Hegedus B."/>
            <person name="Baldrian P."/>
            <person name="Stursova M."/>
            <person name="Weitz H."/>
            <person name="Taylor A."/>
            <person name="Grigoriev I.V."/>
            <person name="Nagy L.G."/>
            <person name="Martin F."/>
            <person name="Kauserud H."/>
        </authorList>
    </citation>
    <scope>NUCLEOTIDE SEQUENCE</scope>
    <source>
        <strain evidence="1">CBHHK182m</strain>
    </source>
</reference>
<dbReference type="AlphaFoldDB" id="A0AAD7N3I3"/>
<organism evidence="1 2">
    <name type="scientific">Mycena metata</name>
    <dbReference type="NCBI Taxonomy" id="1033252"/>
    <lineage>
        <taxon>Eukaryota</taxon>
        <taxon>Fungi</taxon>
        <taxon>Dikarya</taxon>
        <taxon>Basidiomycota</taxon>
        <taxon>Agaricomycotina</taxon>
        <taxon>Agaricomycetes</taxon>
        <taxon>Agaricomycetidae</taxon>
        <taxon>Agaricales</taxon>
        <taxon>Marasmiineae</taxon>
        <taxon>Mycenaceae</taxon>
        <taxon>Mycena</taxon>
    </lineage>
</organism>
<evidence type="ECO:0000313" key="1">
    <source>
        <dbReference type="EMBL" id="KAJ7744849.1"/>
    </source>
</evidence>
<dbReference type="Proteomes" id="UP001215598">
    <property type="component" value="Unassembled WGS sequence"/>
</dbReference>
<keyword evidence="2" id="KW-1185">Reference proteome</keyword>
<sequence length="73" mass="8612">INRPLKHSICRSFHEDMVSEYLRSIDKAKKKNTPIKFDCTLGSLRNKSVGWLWDAWQVINDPELIKKVTDHFI</sequence>
<evidence type="ECO:0000313" key="2">
    <source>
        <dbReference type="Proteomes" id="UP001215598"/>
    </source>
</evidence>
<name>A0AAD7N3I3_9AGAR</name>
<proteinExistence type="predicted"/>
<gene>
    <name evidence="1" type="ORF">B0H16DRAFT_1278897</name>
</gene>
<feature type="non-terminal residue" evidence="1">
    <location>
        <position position="73"/>
    </location>
</feature>
<dbReference type="EMBL" id="JARKIB010000085">
    <property type="protein sequence ID" value="KAJ7744849.1"/>
    <property type="molecule type" value="Genomic_DNA"/>
</dbReference>
<protein>
    <submittedName>
        <fullName evidence="1">Uncharacterized protein</fullName>
    </submittedName>
</protein>
<comment type="caution">
    <text evidence="1">The sequence shown here is derived from an EMBL/GenBank/DDBJ whole genome shotgun (WGS) entry which is preliminary data.</text>
</comment>